<reference evidence="1 2" key="1">
    <citation type="submission" date="2019-12" db="EMBL/GenBank/DDBJ databases">
        <title>Nocardia macrotermitis sp. nov. and Nocardia aurantia sp. nov., isolated from the gut of the fungus growing-termite Macrotermes natalensis.</title>
        <authorList>
            <person name="Christine B."/>
            <person name="Rene B."/>
        </authorList>
    </citation>
    <scope>NUCLEOTIDE SEQUENCE [LARGE SCALE GENOMIC DNA]</scope>
    <source>
        <strain evidence="1 2">DSM 102126</strain>
    </source>
</reference>
<proteinExistence type="predicted"/>
<dbReference type="RefSeq" id="WP_161102925.1">
    <property type="nucleotide sequence ID" value="NZ_JBHLYI010000001.1"/>
</dbReference>
<protein>
    <submittedName>
        <fullName evidence="1">Uncharacterized protein</fullName>
    </submittedName>
</protein>
<dbReference type="EMBL" id="WUTW01000002">
    <property type="protein sequence ID" value="MXQ64739.1"/>
    <property type="molecule type" value="Genomic_DNA"/>
</dbReference>
<name>A0A6I4W2C6_9ACTN</name>
<comment type="caution">
    <text evidence="1">The sequence shown here is derived from an EMBL/GenBank/DDBJ whole genome shotgun (WGS) entry which is preliminary data.</text>
</comment>
<accession>A0A6I4W2C6</accession>
<evidence type="ECO:0000313" key="1">
    <source>
        <dbReference type="EMBL" id="MXQ64739.1"/>
    </source>
</evidence>
<evidence type="ECO:0000313" key="2">
    <source>
        <dbReference type="Proteomes" id="UP000431901"/>
    </source>
</evidence>
<organism evidence="1 2">
    <name type="scientific">Actinomadura rayongensis</name>
    <dbReference type="NCBI Taxonomy" id="1429076"/>
    <lineage>
        <taxon>Bacteria</taxon>
        <taxon>Bacillati</taxon>
        <taxon>Actinomycetota</taxon>
        <taxon>Actinomycetes</taxon>
        <taxon>Streptosporangiales</taxon>
        <taxon>Thermomonosporaceae</taxon>
        <taxon>Actinomadura</taxon>
    </lineage>
</organism>
<keyword evidence="2" id="KW-1185">Reference proteome</keyword>
<sequence>MSESDDLLRRIESDRTIADLLAWPGDFDIDRRDPVEDLRLPNGRPLHPIAGDAGGGTYFLVGDPGDADRPVLYADSEGSAGLIAADLAEAVTLVACFPYWRDLDRDATDADVAELEEIFREDGDEFDAARAELLAALGITPPPREDAVARLHAAVARTEPGHVPSAPGNPPYEVLFHY</sequence>
<dbReference type="Proteomes" id="UP000431901">
    <property type="component" value="Unassembled WGS sequence"/>
</dbReference>
<dbReference type="OrthoDB" id="4541168at2"/>
<gene>
    <name evidence="1" type="ORF">GQ466_11885</name>
</gene>
<dbReference type="AlphaFoldDB" id="A0A6I4W2C6"/>